<evidence type="ECO:0000313" key="4">
    <source>
        <dbReference type="EMBL" id="CRH00778.1"/>
    </source>
</evidence>
<dbReference type="KEGG" id="prel:PRELSG_1112400"/>
<feature type="region of interest" description="Disordered" evidence="2">
    <location>
        <begin position="666"/>
        <end position="687"/>
    </location>
</feature>
<dbReference type="OrthoDB" id="392829at2759"/>
<evidence type="ECO:0000256" key="2">
    <source>
        <dbReference type="SAM" id="MobiDB-lite"/>
    </source>
</evidence>
<dbReference type="Proteomes" id="UP000220158">
    <property type="component" value="Chromosome 11"/>
</dbReference>
<protein>
    <submittedName>
        <fullName evidence="4">Uncharacterized protein</fullName>
    </submittedName>
</protein>
<organism evidence="4 5">
    <name type="scientific">Plasmodium relictum</name>
    <dbReference type="NCBI Taxonomy" id="85471"/>
    <lineage>
        <taxon>Eukaryota</taxon>
        <taxon>Sar</taxon>
        <taxon>Alveolata</taxon>
        <taxon>Apicomplexa</taxon>
        <taxon>Aconoidasida</taxon>
        <taxon>Haemosporida</taxon>
        <taxon>Plasmodiidae</taxon>
        <taxon>Plasmodium</taxon>
        <taxon>Plasmodium (Haemamoeba)</taxon>
    </lineage>
</organism>
<sequence length="1461" mass="177663">MNELKELSKKIKENTTLKKEEKKNEAEIKNLFENLFSNNSINYISCFLNKANSNEKSNENIKDEIKKNVDNENLSINKTCIRNENNFESVNFAQEDTQIDLKLHIEKTKKSKESLESGILENNNIDHIDIRKVLQNKKNIEFKDFNKLIDSFNEEIEKRSTNLENLINKNKIKNDYSDQFLMLEKFNAEIKNFEKNLEGNDNLHRLYLIRKKKKKNYDSLVFFKNFFNCLKNFIYFLDKSEKNYEKLKIFKSLIYLRNCKEHILLIKVIFKYLKKTYNNNSSLNDNENRKIIDEEIRKNVNKNIFKGSSKNDTILSDNINEEISYFMNSENSNKNDIKYFNIKEKNNDFRLMDDLKKLFHINSNSMIVNKKIIFLKDIKIKYDNILNNLKSLVQIIFEKMFIFNGNIMIYKYIYLNSGDVLKDGNNKKQKFSYSMFWHIAYILKEHVTYLEKIKNHIFFHFFKFLVLIYCIIKNLNAKEILNNFYEVKNIHSLKYENIKNFVKYAIRRNNSNSFLNNSFNFFEKYKNYLFYIDDGKISNDNLTNEQKEKVKDFCFTNINLIDYIVDNEDHIFIDMESFFSNIFLLMKNIKKIHEKRKYSYKEEYSENGYLKREDLKVKNDIILVDDAYISEKNKGKSIYQDRVSYKNKHCKNYNDNNNNNYYKIENDYENSNTNDNNTDNIDHNNNNDSEKCNESSDFFSIFSRSLLDFYNFVELLFVINKDEKNIFDVNMKQNFYSDEFINIFNFYFDDSKNETKSNFIYFNKYEFHVNDEEKLSNIKEKLKKKYQCIEEDNEEENEENQLKSNKFFSFYILNKELNENIFSSLHKMNLKRNNLRNIHNIYHIYKWKKEENKFLLLIKNIFKNNFFYYLNHTYFILNDIFMNKKNEYILIDENIDDYIFNYFFDLYNYDLKNIKEINYNIILNYIEEKQEVFQKNIKEQIEKNIVERNTFKSNIEKKKENKVNENKIIFKINEGNINNEPSINTEKSSSHEQEKKDINFYSNINNINIIIKHSNLDLIRIHKNLIYIVFNIYSIVFLSYKILFEIKKNKEEKNFQNDEDKKNAKLNFKDKKLDKEKLKYIININMILFSYKVIKYIYNIFLSYSFFIFRFTCFMNMKNDEQKFLLSVINDNIFLKKVLENINNVYLNYKDLFHFHINEKDIIFENFDLQRNYKFINENKGTYTDDSDINDKDISLYNKSDEIELKNDHLKYSSYDKKEHKIIKRHNKEHFKISKNKFFLLINKISILKKVHLFIDKFHINLNSFKKILLKNYKQNFSVLLKKDIIFIEENFLINASKIVNIIFEFFQIQDLSKSTHKEIVLSMIDYFFYLINEQIYNFVFQKINIDENERIYLYEKFVLIPNSLFFILKNYKEYKLEEKNTFPYEENYFLKNVDEMFLNLTNLKKNKILFLLLFCKVKYILNSKKTILEFFENKNIEIFLLNNPHAHDDENLDAILNEFK</sequence>
<keyword evidence="3" id="KW-0812">Transmembrane</keyword>
<feature type="coiled-coil region" evidence="1">
    <location>
        <begin position="4"/>
        <end position="34"/>
    </location>
</feature>
<feature type="coiled-coil region" evidence="1">
    <location>
        <begin position="149"/>
        <end position="203"/>
    </location>
</feature>
<reference evidence="4 5" key="1">
    <citation type="submission" date="2015-04" db="EMBL/GenBank/DDBJ databases">
        <authorList>
            <consortium name="Pathogen Informatics"/>
        </authorList>
    </citation>
    <scope>NUCLEOTIDE SEQUENCE [LARGE SCALE GENOMIC DNA]</scope>
    <source>
        <strain evidence="4 5">SGS1</strain>
    </source>
</reference>
<name>A0A1J1HBH4_PLARL</name>
<gene>
    <name evidence="4" type="ORF">PRELSG_1112400</name>
</gene>
<feature type="coiled-coil region" evidence="1">
    <location>
        <begin position="772"/>
        <end position="806"/>
    </location>
</feature>
<dbReference type="VEuPathDB" id="PlasmoDB:PRELSG_1112400"/>
<keyword evidence="3" id="KW-0472">Membrane</keyword>
<evidence type="ECO:0000256" key="3">
    <source>
        <dbReference type="SAM" id="Phobius"/>
    </source>
</evidence>
<dbReference type="EMBL" id="LN835306">
    <property type="protein sequence ID" value="CRH00778.1"/>
    <property type="molecule type" value="Genomic_DNA"/>
</dbReference>
<proteinExistence type="predicted"/>
<evidence type="ECO:0000313" key="5">
    <source>
        <dbReference type="Proteomes" id="UP000220158"/>
    </source>
</evidence>
<accession>A0A1J1HBH4</accession>
<dbReference type="RefSeq" id="XP_028533781.1">
    <property type="nucleotide sequence ID" value="XM_028677386.1"/>
</dbReference>
<keyword evidence="3" id="KW-1133">Transmembrane helix</keyword>
<evidence type="ECO:0000256" key="1">
    <source>
        <dbReference type="SAM" id="Coils"/>
    </source>
</evidence>
<keyword evidence="1" id="KW-0175">Coiled coil</keyword>
<feature type="transmembrane region" description="Helical" evidence="3">
    <location>
        <begin position="1096"/>
        <end position="1117"/>
    </location>
</feature>
<dbReference type="OMA" id="ENHSDHD"/>
<feature type="transmembrane region" description="Helical" evidence="3">
    <location>
        <begin position="1025"/>
        <end position="1044"/>
    </location>
</feature>
<keyword evidence="5" id="KW-1185">Reference proteome</keyword>
<dbReference type="GeneID" id="39736901"/>